<organism evidence="6">
    <name type="scientific">Hypocrella siamensis</name>
    <dbReference type="NCBI Taxonomy" id="696354"/>
    <lineage>
        <taxon>Eukaryota</taxon>
        <taxon>Fungi</taxon>
        <taxon>Dikarya</taxon>
        <taxon>Ascomycota</taxon>
        <taxon>Pezizomycotina</taxon>
        <taxon>Sordariomycetes</taxon>
        <taxon>Hypocreomycetidae</taxon>
        <taxon>Hypocreales</taxon>
        <taxon>Clavicipitaceae</taxon>
        <taxon>Hypocrella</taxon>
    </lineage>
</organism>
<evidence type="ECO:0000259" key="5">
    <source>
        <dbReference type="PROSITE" id="PS51387"/>
    </source>
</evidence>
<dbReference type="GO" id="GO:0016491">
    <property type="term" value="F:oxidoreductase activity"/>
    <property type="evidence" value="ECO:0007669"/>
    <property type="project" value="UniProtKB-KW"/>
</dbReference>
<dbReference type="SUPFAM" id="SSF56176">
    <property type="entry name" value="FAD-binding/transporter-associated domain-like"/>
    <property type="match status" value="1"/>
</dbReference>
<dbReference type="InterPro" id="IPR016169">
    <property type="entry name" value="FAD-bd_PCMH_sub2"/>
</dbReference>
<evidence type="ECO:0000256" key="1">
    <source>
        <dbReference type="ARBA" id="ARBA00005466"/>
    </source>
</evidence>
<dbReference type="PANTHER" id="PTHR42973">
    <property type="entry name" value="BINDING OXIDOREDUCTASE, PUTATIVE (AFU_ORTHOLOGUE AFUA_1G17690)-RELATED"/>
    <property type="match status" value="1"/>
</dbReference>
<dbReference type="Gene3D" id="3.40.462.20">
    <property type="match status" value="1"/>
</dbReference>
<dbReference type="Gene3D" id="3.30.43.10">
    <property type="entry name" value="Uridine Diphospho-n-acetylenolpyruvylglucosamine Reductase, domain 2"/>
    <property type="match status" value="1"/>
</dbReference>
<name>A0A173G985_9HYPO</name>
<accession>A0A173G985</accession>
<feature type="domain" description="FAD-binding PCMH-type" evidence="5">
    <location>
        <begin position="31"/>
        <end position="203"/>
    </location>
</feature>
<dbReference type="GO" id="GO:0071949">
    <property type="term" value="F:FAD binding"/>
    <property type="evidence" value="ECO:0007669"/>
    <property type="project" value="InterPro"/>
</dbReference>
<feature type="non-terminal residue" evidence="6">
    <location>
        <position position="454"/>
    </location>
</feature>
<dbReference type="PROSITE" id="PS51387">
    <property type="entry name" value="FAD_PCMH"/>
    <property type="match status" value="1"/>
</dbReference>
<dbReference type="InterPro" id="IPR016167">
    <property type="entry name" value="FAD-bd_PCMH_sub1"/>
</dbReference>
<dbReference type="Gene3D" id="3.30.465.10">
    <property type="match status" value="1"/>
</dbReference>
<dbReference type="InterPro" id="IPR016166">
    <property type="entry name" value="FAD-bd_PCMH"/>
</dbReference>
<keyword evidence="2" id="KW-0285">Flavoprotein</keyword>
<dbReference type="InterPro" id="IPR006094">
    <property type="entry name" value="Oxid_FAD_bind_N"/>
</dbReference>
<dbReference type="Pfam" id="PF01565">
    <property type="entry name" value="FAD_binding_4"/>
    <property type="match status" value="1"/>
</dbReference>
<keyword evidence="4" id="KW-0560">Oxidoreductase</keyword>
<feature type="non-terminal residue" evidence="6">
    <location>
        <position position="1"/>
    </location>
</feature>
<sequence>MAAKLTSQLFDTLRSDVGGLEVLTDPADSRFQELAKRWSDINRQIPAAIICEQVRWAAQSSVPFVIKSGGHSQWSSIGDDGFIIDLDKCAAVEVQAQRLTAKLRGSILSKQVAVHLAAAGYFAAIGNGTTIGAIPYLLNGGAAVVPSLTGYGSDQIVSARMVDAKGDLVEVTQEKEPDLLYAIRGAGQFFGLITELTIKIWPLAHLGNDVGLIWTGRFVFALDQARQVAEAMQAIMNNDQETTTGLFMLVCPPPHREPALVVAARYVGHPENARAAFGRLDDLKPKVVQGGPVPIQNVSDGREAIEAKGGFKTFGVVGLQRFDIKRFLATIDVYKRLVKECPDAVNTTYNFQWDSRYAPKPAFESANSFHDIRFWQTNIIWYTSAESHKRVAELNAECIAVARGSDYAEYVDFPNATRTDPIELRFRGQARLEKLKAVKRKWDPEGVFTRQLLD</sequence>
<proteinExistence type="inferred from homology"/>
<comment type="similarity">
    <text evidence="1">Belongs to the oxygen-dependent FAD-linked oxidoreductase family.</text>
</comment>
<dbReference type="InterPro" id="IPR050416">
    <property type="entry name" value="FAD-linked_Oxidoreductase"/>
</dbReference>
<evidence type="ECO:0000256" key="4">
    <source>
        <dbReference type="ARBA" id="ARBA00023002"/>
    </source>
</evidence>
<reference evidence="6" key="1">
    <citation type="journal article" date="2016" name="BMC Genomics">
        <title>Genome sequence and comparative analysis of clavicipitaceous insect-pathogenic fungus Aschersonia badia with Metarhizium spp.</title>
        <authorList>
            <person name="Agrawal Y."/>
            <person name="Narwani T."/>
            <person name="Subramanian S."/>
        </authorList>
    </citation>
    <scope>NUCLEOTIDE SEQUENCE</scope>
    <source>
        <strain evidence="6">MTCC 10142</strain>
    </source>
</reference>
<evidence type="ECO:0000313" key="6">
    <source>
        <dbReference type="EMBL" id="ANH22755.1"/>
    </source>
</evidence>
<evidence type="ECO:0000256" key="2">
    <source>
        <dbReference type="ARBA" id="ARBA00022630"/>
    </source>
</evidence>
<dbReference type="InterPro" id="IPR036318">
    <property type="entry name" value="FAD-bd_PCMH-like_sf"/>
</dbReference>
<protein>
    <recommendedName>
        <fullName evidence="5">FAD-binding PCMH-type domain-containing protein</fullName>
    </recommendedName>
</protein>
<keyword evidence="3" id="KW-0274">FAD</keyword>
<dbReference type="PANTHER" id="PTHR42973:SF7">
    <property type="entry name" value="FAD-BINDING PCMH-TYPE DOMAIN-CONTAINING PROTEIN"/>
    <property type="match status" value="1"/>
</dbReference>
<evidence type="ECO:0000256" key="3">
    <source>
        <dbReference type="ARBA" id="ARBA00022827"/>
    </source>
</evidence>
<dbReference type="EMBL" id="KU202370">
    <property type="protein sequence ID" value="ANH22755.1"/>
    <property type="molecule type" value="Genomic_DNA"/>
</dbReference>
<dbReference type="AlphaFoldDB" id="A0A173G985"/>